<dbReference type="Proteomes" id="UP000694864">
    <property type="component" value="Chromosome 16"/>
</dbReference>
<dbReference type="Gene3D" id="3.40.50.10140">
    <property type="entry name" value="Toll/interleukin-1 receptor homology (TIR) domain"/>
    <property type="match status" value="1"/>
</dbReference>
<keyword evidence="2" id="KW-1185">Reference proteome</keyword>
<evidence type="ECO:0000313" key="3">
    <source>
        <dbReference type="RefSeq" id="XP_010471325.2"/>
    </source>
</evidence>
<sequence length="469" mass="52987">MTILSKSTCYNIIIQAGNKFEYFKFLLIDGHILCYEKDIHPKERIFGKSLLVKTEYQRKVDLTSLAVIVFVHGRSADHVIYLIERAYTPKNKSETWSATNFDKIVIHPLCEKGKSFVIMRYDVFLSFSGEYIRKTFLSHLLCSLDRKGIRAATSAESYPMYNQAIEQCLVAISLISENYTSLDLWVDELAKIIKCAEDRNLTAFPVFLQVHPSDVLRVVSLAEDFADRNGPRIIILETVKNWLCDHLIRNSGFDSRHWEDDSKLVDKITNFVADTLMSSNISSPSPSLKWATPKLPSSSGRLKDIGTKKKGFVHHSKLSGATELPKYKATKKKAFAHHSKPFEGMDSPTYCLKRPAEEVCELLCAYSTKEIGIHGMEGVGKTILAKYIYEVISPQFQHHIFMDDLTKQESSSTPSLLEIFTTKTSFNGSNVIKELVGQRKILVVGDSVDDIKQLQGIIKVSLVREVGLS</sequence>
<evidence type="ECO:0000259" key="1">
    <source>
        <dbReference type="PROSITE" id="PS50104"/>
    </source>
</evidence>
<reference evidence="2" key="1">
    <citation type="journal article" date="2014" name="Nat. Commun.">
        <title>The emerging biofuel crop Camelina sativa retains a highly undifferentiated hexaploid genome structure.</title>
        <authorList>
            <person name="Kagale S."/>
            <person name="Koh C."/>
            <person name="Nixon J."/>
            <person name="Bollina V."/>
            <person name="Clarke W.E."/>
            <person name="Tuteja R."/>
            <person name="Spillane C."/>
            <person name="Robinson S.J."/>
            <person name="Links M.G."/>
            <person name="Clarke C."/>
            <person name="Higgins E.E."/>
            <person name="Huebert T."/>
            <person name="Sharpe A.G."/>
            <person name="Parkin I.A."/>
        </authorList>
    </citation>
    <scope>NUCLEOTIDE SEQUENCE [LARGE SCALE GENOMIC DNA]</scope>
    <source>
        <strain evidence="2">cv. DH55</strain>
    </source>
</reference>
<evidence type="ECO:0000313" key="2">
    <source>
        <dbReference type="Proteomes" id="UP000694864"/>
    </source>
</evidence>
<protein>
    <submittedName>
        <fullName evidence="3">Disease resistance-like protein CSA1</fullName>
    </submittedName>
</protein>
<dbReference type="Gene3D" id="3.40.50.300">
    <property type="entry name" value="P-loop containing nucleotide triphosphate hydrolases"/>
    <property type="match status" value="1"/>
</dbReference>
<feature type="domain" description="TIR" evidence="1">
    <location>
        <begin position="119"/>
        <end position="276"/>
    </location>
</feature>
<dbReference type="Pfam" id="PF01582">
    <property type="entry name" value="TIR"/>
    <property type="match status" value="1"/>
</dbReference>
<dbReference type="PANTHER" id="PTHR11017">
    <property type="entry name" value="LEUCINE-RICH REPEAT-CONTAINING PROTEIN"/>
    <property type="match status" value="1"/>
</dbReference>
<dbReference type="InterPro" id="IPR044974">
    <property type="entry name" value="Disease_R_plants"/>
</dbReference>
<dbReference type="SMART" id="SM00255">
    <property type="entry name" value="TIR"/>
    <property type="match status" value="1"/>
</dbReference>
<dbReference type="PROSITE" id="PS50104">
    <property type="entry name" value="TIR"/>
    <property type="match status" value="1"/>
</dbReference>
<dbReference type="GeneID" id="104751134"/>
<dbReference type="InterPro" id="IPR027417">
    <property type="entry name" value="P-loop_NTPase"/>
</dbReference>
<dbReference type="InterPro" id="IPR000157">
    <property type="entry name" value="TIR_dom"/>
</dbReference>
<gene>
    <name evidence="3" type="primary">LOC104751134</name>
</gene>
<name>A0ABM0WHX3_CAMSA</name>
<dbReference type="InterPro" id="IPR035897">
    <property type="entry name" value="Toll_tir_struct_dom_sf"/>
</dbReference>
<dbReference type="SUPFAM" id="SSF52200">
    <property type="entry name" value="Toll/Interleukin receptor TIR domain"/>
    <property type="match status" value="1"/>
</dbReference>
<dbReference type="RefSeq" id="XP_010471325.2">
    <property type="nucleotide sequence ID" value="XM_010473023.2"/>
</dbReference>
<dbReference type="PANTHER" id="PTHR11017:SF564">
    <property type="entry name" value="DISEASE RESISTANCE PROTEIN (TIR-NBS CLASS)"/>
    <property type="match status" value="1"/>
</dbReference>
<dbReference type="PRINTS" id="PR00364">
    <property type="entry name" value="DISEASERSIST"/>
</dbReference>
<dbReference type="SUPFAM" id="SSF52540">
    <property type="entry name" value="P-loop containing nucleoside triphosphate hydrolases"/>
    <property type="match status" value="1"/>
</dbReference>
<accession>A0ABM0WHX3</accession>
<reference evidence="3" key="2">
    <citation type="submission" date="2025-08" db="UniProtKB">
        <authorList>
            <consortium name="RefSeq"/>
        </authorList>
    </citation>
    <scope>IDENTIFICATION</scope>
    <source>
        <tissue evidence="3">Leaf</tissue>
    </source>
</reference>
<organism evidence="2 3">
    <name type="scientific">Camelina sativa</name>
    <name type="common">False flax</name>
    <name type="synonym">Myagrum sativum</name>
    <dbReference type="NCBI Taxonomy" id="90675"/>
    <lineage>
        <taxon>Eukaryota</taxon>
        <taxon>Viridiplantae</taxon>
        <taxon>Streptophyta</taxon>
        <taxon>Embryophyta</taxon>
        <taxon>Tracheophyta</taxon>
        <taxon>Spermatophyta</taxon>
        <taxon>Magnoliopsida</taxon>
        <taxon>eudicotyledons</taxon>
        <taxon>Gunneridae</taxon>
        <taxon>Pentapetalae</taxon>
        <taxon>rosids</taxon>
        <taxon>malvids</taxon>
        <taxon>Brassicales</taxon>
        <taxon>Brassicaceae</taxon>
        <taxon>Camelineae</taxon>
        <taxon>Camelina</taxon>
    </lineage>
</organism>
<proteinExistence type="predicted"/>